<keyword evidence="2" id="KW-1185">Reference proteome</keyword>
<gene>
    <name evidence="1" type="ORF">SPARVUS_LOCUS11343789</name>
</gene>
<proteinExistence type="predicted"/>
<accession>A0ABN9F5H6</accession>
<evidence type="ECO:0000313" key="1">
    <source>
        <dbReference type="EMBL" id="CAI9592295.1"/>
    </source>
</evidence>
<dbReference type="Proteomes" id="UP001162483">
    <property type="component" value="Unassembled WGS sequence"/>
</dbReference>
<reference evidence="1" key="1">
    <citation type="submission" date="2023-05" db="EMBL/GenBank/DDBJ databases">
        <authorList>
            <person name="Stuckert A."/>
        </authorList>
    </citation>
    <scope>NUCLEOTIDE SEQUENCE</scope>
</reference>
<sequence length="40" mass="4630">MQDPGFSNTLGTGVHIDTLWHTACNWHRNHTAFLWKSHIV</sequence>
<name>A0ABN9F5H6_9NEOB</name>
<evidence type="ECO:0000313" key="2">
    <source>
        <dbReference type="Proteomes" id="UP001162483"/>
    </source>
</evidence>
<comment type="caution">
    <text evidence="1">The sequence shown here is derived from an EMBL/GenBank/DDBJ whole genome shotgun (WGS) entry which is preliminary data.</text>
</comment>
<feature type="non-terminal residue" evidence="1">
    <location>
        <position position="40"/>
    </location>
</feature>
<dbReference type="EMBL" id="CATNWA010016393">
    <property type="protein sequence ID" value="CAI9592295.1"/>
    <property type="molecule type" value="Genomic_DNA"/>
</dbReference>
<organism evidence="1 2">
    <name type="scientific">Staurois parvus</name>
    <dbReference type="NCBI Taxonomy" id="386267"/>
    <lineage>
        <taxon>Eukaryota</taxon>
        <taxon>Metazoa</taxon>
        <taxon>Chordata</taxon>
        <taxon>Craniata</taxon>
        <taxon>Vertebrata</taxon>
        <taxon>Euteleostomi</taxon>
        <taxon>Amphibia</taxon>
        <taxon>Batrachia</taxon>
        <taxon>Anura</taxon>
        <taxon>Neobatrachia</taxon>
        <taxon>Ranoidea</taxon>
        <taxon>Ranidae</taxon>
        <taxon>Staurois</taxon>
    </lineage>
</organism>
<protein>
    <submittedName>
        <fullName evidence="1">Uncharacterized protein</fullName>
    </submittedName>
</protein>